<organism evidence="1 2">
    <name type="scientific">Streptomyces lanatus</name>
    <dbReference type="NCBI Taxonomy" id="66900"/>
    <lineage>
        <taxon>Bacteria</taxon>
        <taxon>Bacillati</taxon>
        <taxon>Actinomycetota</taxon>
        <taxon>Actinomycetes</taxon>
        <taxon>Kitasatosporales</taxon>
        <taxon>Streptomycetaceae</taxon>
        <taxon>Streptomyces</taxon>
    </lineage>
</organism>
<dbReference type="InterPro" id="IPR010296">
    <property type="entry name" value="DUF899_thioredox"/>
</dbReference>
<dbReference type="Pfam" id="PF05988">
    <property type="entry name" value="DUF899"/>
    <property type="match status" value="1"/>
</dbReference>
<gene>
    <name evidence="1" type="ORF">ABT384_41185</name>
</gene>
<comment type="caution">
    <text evidence="1">The sequence shown here is derived from an EMBL/GenBank/DDBJ whole genome shotgun (WGS) entry which is preliminary data.</text>
</comment>
<dbReference type="Proteomes" id="UP001486207">
    <property type="component" value="Unassembled WGS sequence"/>
</dbReference>
<accession>A0ABV1Y594</accession>
<dbReference type="InterPro" id="IPR036249">
    <property type="entry name" value="Thioredoxin-like_sf"/>
</dbReference>
<reference evidence="1 2" key="1">
    <citation type="submission" date="2024-06" db="EMBL/GenBank/DDBJ databases">
        <title>The Natural Products Discovery Center: Release of the First 8490 Sequenced Strains for Exploring Actinobacteria Biosynthetic Diversity.</title>
        <authorList>
            <person name="Kalkreuter E."/>
            <person name="Kautsar S.A."/>
            <person name="Yang D."/>
            <person name="Bader C.D."/>
            <person name="Teijaro C.N."/>
            <person name="Fluegel L."/>
            <person name="Davis C.M."/>
            <person name="Simpson J.R."/>
            <person name="Lauterbach L."/>
            <person name="Steele A.D."/>
            <person name="Gui C."/>
            <person name="Meng S."/>
            <person name="Li G."/>
            <person name="Viehrig K."/>
            <person name="Ye F."/>
            <person name="Su P."/>
            <person name="Kiefer A.F."/>
            <person name="Nichols A."/>
            <person name="Cepeda A.J."/>
            <person name="Yan W."/>
            <person name="Fan B."/>
            <person name="Jiang Y."/>
            <person name="Adhikari A."/>
            <person name="Zheng C.-J."/>
            <person name="Schuster L."/>
            <person name="Cowan T.M."/>
            <person name="Smanski M.J."/>
            <person name="Chevrette M.G."/>
            <person name="De Carvalho L.P.S."/>
            <person name="Shen B."/>
        </authorList>
    </citation>
    <scope>NUCLEOTIDE SEQUENCE [LARGE SCALE GENOMIC DNA]</scope>
    <source>
        <strain evidence="1 2">NPDC000155</strain>
    </source>
</reference>
<keyword evidence="2" id="KW-1185">Reference proteome</keyword>
<sequence length="266" mass="30528">MTSMENLPDVVSREEWRAARRELLAKEKEVTRARDRVNAERRRLPMVRVDKPYTFEGPDGRVSLPDLFEGRPQLVMHHFMWTYDIDDDGTEHPRDTGCPSCSSAADQIPVRLRQLHARNTSLVAVTRAPYAKLAAYRERMGWTFPWYSSAGSDFNYDFHATVDERVAPVEIDQRSAEELAEVGTPWEEWMRGDYPGISAFLRVGDDVFHTYSTYGRGIEEFHNGYPYLDLTALGRQEAWEEPKGRARPLGLNVGGPGMRLPDEYDV</sequence>
<evidence type="ECO:0000313" key="2">
    <source>
        <dbReference type="Proteomes" id="UP001486207"/>
    </source>
</evidence>
<proteinExistence type="predicted"/>
<dbReference type="SUPFAM" id="SSF52833">
    <property type="entry name" value="Thioredoxin-like"/>
    <property type="match status" value="1"/>
</dbReference>
<dbReference type="RefSeq" id="WP_190072818.1">
    <property type="nucleotide sequence ID" value="NZ_BNBM01000011.1"/>
</dbReference>
<name>A0ABV1Y594_9ACTN</name>
<dbReference type="EMBL" id="JBEPFB010000028">
    <property type="protein sequence ID" value="MER7379027.1"/>
    <property type="molecule type" value="Genomic_DNA"/>
</dbReference>
<protein>
    <submittedName>
        <fullName evidence="1">DUF899 domain-containing protein</fullName>
    </submittedName>
</protein>
<evidence type="ECO:0000313" key="1">
    <source>
        <dbReference type="EMBL" id="MER7379027.1"/>
    </source>
</evidence>